<feature type="region of interest" description="Disordered" evidence="1">
    <location>
        <begin position="1"/>
        <end position="21"/>
    </location>
</feature>
<sequence>MRHSSDQEEDQTSPIDDSNRSKKSIENINLTIHKSIESQGDTIFGCCVLPDDRLVFTYYSARRFKIFSNAGSKDFEVQMPCNPFDIVYIREDNTLAVSSNNPRTITIINLETKQIMKSIALDSDIYGIALKGNQLIYSSGDKGIRMINLNDESISDLVREATTSCCYTATFRDNIYHTNNQKDTVTCYNLHGKLLWTFHNESVLKSPRGIDVDNDGNVFVVGYRSNNVVVISSDGKRHREILTVSDGLDSPMSLHYSGTTNQLLVANYNNSQAFLFNCT</sequence>
<comment type="caution">
    <text evidence="2">The sequence shown here is derived from an EMBL/GenBank/DDBJ whole genome shotgun (WGS) entry which is preliminary data.</text>
</comment>
<dbReference type="Gene3D" id="2.40.10.500">
    <property type="match status" value="1"/>
</dbReference>
<dbReference type="InterPro" id="IPR015943">
    <property type="entry name" value="WD40/YVTN_repeat-like_dom_sf"/>
</dbReference>
<dbReference type="SUPFAM" id="SSF101898">
    <property type="entry name" value="NHL repeat"/>
    <property type="match status" value="1"/>
</dbReference>
<reference evidence="2" key="1">
    <citation type="submission" date="2021-03" db="EMBL/GenBank/DDBJ databases">
        <authorList>
            <person name="Bekaert M."/>
        </authorList>
    </citation>
    <scope>NUCLEOTIDE SEQUENCE</scope>
</reference>
<name>A0A8S3TCV0_MYTED</name>
<dbReference type="Proteomes" id="UP000683360">
    <property type="component" value="Unassembled WGS sequence"/>
</dbReference>
<dbReference type="OrthoDB" id="6136258at2759"/>
<organism evidence="2 3">
    <name type="scientific">Mytilus edulis</name>
    <name type="common">Blue mussel</name>
    <dbReference type="NCBI Taxonomy" id="6550"/>
    <lineage>
        <taxon>Eukaryota</taxon>
        <taxon>Metazoa</taxon>
        <taxon>Spiralia</taxon>
        <taxon>Lophotrochozoa</taxon>
        <taxon>Mollusca</taxon>
        <taxon>Bivalvia</taxon>
        <taxon>Autobranchia</taxon>
        <taxon>Pteriomorphia</taxon>
        <taxon>Mytilida</taxon>
        <taxon>Mytiloidea</taxon>
        <taxon>Mytilidae</taxon>
        <taxon>Mytilinae</taxon>
        <taxon>Mytilus</taxon>
    </lineage>
</organism>
<protein>
    <submittedName>
        <fullName evidence="2">Uncharacterized protein</fullName>
    </submittedName>
</protein>
<dbReference type="AlphaFoldDB" id="A0A8S3TCV0"/>
<accession>A0A8S3TCV0</accession>
<dbReference type="InterPro" id="IPR051200">
    <property type="entry name" value="Host-pathogen_enzymatic-act"/>
</dbReference>
<evidence type="ECO:0000256" key="1">
    <source>
        <dbReference type="SAM" id="MobiDB-lite"/>
    </source>
</evidence>
<evidence type="ECO:0000313" key="3">
    <source>
        <dbReference type="Proteomes" id="UP000683360"/>
    </source>
</evidence>
<proteinExistence type="predicted"/>
<keyword evidence="3" id="KW-1185">Reference proteome</keyword>
<dbReference type="EMBL" id="CAJPWZ010002146">
    <property type="protein sequence ID" value="CAG2231472.1"/>
    <property type="molecule type" value="Genomic_DNA"/>
</dbReference>
<dbReference type="Gene3D" id="2.130.10.10">
    <property type="entry name" value="YVTN repeat-like/Quinoprotein amine dehydrogenase"/>
    <property type="match status" value="1"/>
</dbReference>
<evidence type="ECO:0000313" key="2">
    <source>
        <dbReference type="EMBL" id="CAG2231472.1"/>
    </source>
</evidence>
<dbReference type="PANTHER" id="PTHR47197:SF3">
    <property type="entry name" value="DIHYDRO-HEME D1 DEHYDROGENASE"/>
    <property type="match status" value="1"/>
</dbReference>
<gene>
    <name evidence="2" type="ORF">MEDL_44270</name>
</gene>
<dbReference type="PANTHER" id="PTHR47197">
    <property type="entry name" value="PROTEIN NIRF"/>
    <property type="match status" value="1"/>
</dbReference>